<dbReference type="InterPro" id="IPR036291">
    <property type="entry name" value="NAD(P)-bd_dom_sf"/>
</dbReference>
<keyword evidence="2" id="KW-0520">NAD</keyword>
<reference evidence="5" key="1">
    <citation type="submission" date="2023-01" db="EMBL/GenBank/DDBJ databases">
        <title>Metagenome sequencing of chrysophaentin producing Chrysophaeum taylorii.</title>
        <authorList>
            <person name="Davison J."/>
            <person name="Bewley C."/>
        </authorList>
    </citation>
    <scope>NUCLEOTIDE SEQUENCE</scope>
    <source>
        <strain evidence="5">NIES-1699</strain>
    </source>
</reference>
<dbReference type="Pfam" id="PF16363">
    <property type="entry name" value="GDP_Man_Dehyd"/>
    <property type="match status" value="1"/>
</dbReference>
<feature type="domain" description="NAD(P)-binding" evidence="4">
    <location>
        <begin position="7"/>
        <end position="308"/>
    </location>
</feature>
<proteinExistence type="inferred from homology"/>
<keyword evidence="6" id="KW-1185">Reference proteome</keyword>
<dbReference type="InterPro" id="IPR016040">
    <property type="entry name" value="NAD(P)-bd_dom"/>
</dbReference>
<comment type="caution">
    <text evidence="5">The sequence shown here is derived from an EMBL/GenBank/DDBJ whole genome shotgun (WGS) entry which is preliminary data.</text>
</comment>
<dbReference type="PANTHER" id="PTHR43574">
    <property type="entry name" value="EPIMERASE-RELATED"/>
    <property type="match status" value="1"/>
</dbReference>
<evidence type="ECO:0000313" key="5">
    <source>
        <dbReference type="EMBL" id="KAJ8599222.1"/>
    </source>
</evidence>
<accession>A0AAD7U6K4</accession>
<dbReference type="PRINTS" id="PR01713">
    <property type="entry name" value="NUCEPIMERASE"/>
</dbReference>
<dbReference type="Proteomes" id="UP001230188">
    <property type="component" value="Unassembled WGS sequence"/>
</dbReference>
<gene>
    <name evidence="5" type="ORF">CTAYLR_006369</name>
</gene>
<feature type="region of interest" description="Disordered" evidence="3">
    <location>
        <begin position="321"/>
        <end position="347"/>
    </location>
</feature>
<protein>
    <recommendedName>
        <fullName evidence="4">NAD(P)-binding domain-containing protein</fullName>
    </recommendedName>
</protein>
<dbReference type="AlphaFoldDB" id="A0AAD7U6K4"/>
<evidence type="ECO:0000256" key="2">
    <source>
        <dbReference type="ARBA" id="ARBA00023027"/>
    </source>
</evidence>
<name>A0AAD7U6K4_9STRA</name>
<evidence type="ECO:0000259" key="4">
    <source>
        <dbReference type="Pfam" id="PF16363"/>
    </source>
</evidence>
<organism evidence="5 6">
    <name type="scientific">Chrysophaeum taylorii</name>
    <dbReference type="NCBI Taxonomy" id="2483200"/>
    <lineage>
        <taxon>Eukaryota</taxon>
        <taxon>Sar</taxon>
        <taxon>Stramenopiles</taxon>
        <taxon>Ochrophyta</taxon>
        <taxon>Pelagophyceae</taxon>
        <taxon>Pelagomonadales</taxon>
        <taxon>Pelagomonadaceae</taxon>
        <taxon>Chrysophaeum</taxon>
    </lineage>
</organism>
<evidence type="ECO:0000256" key="3">
    <source>
        <dbReference type="SAM" id="MobiDB-lite"/>
    </source>
</evidence>
<evidence type="ECO:0000256" key="1">
    <source>
        <dbReference type="ARBA" id="ARBA00007637"/>
    </source>
</evidence>
<dbReference type="Gene3D" id="3.40.50.720">
    <property type="entry name" value="NAD(P)-binding Rossmann-like Domain"/>
    <property type="match status" value="1"/>
</dbReference>
<comment type="similarity">
    <text evidence="1">Belongs to the NAD(P)-dependent epimerase/dehydratase family.</text>
</comment>
<feature type="compositionally biased region" description="Acidic residues" evidence="3">
    <location>
        <begin position="325"/>
        <end position="337"/>
    </location>
</feature>
<evidence type="ECO:0000313" key="6">
    <source>
        <dbReference type="Proteomes" id="UP001230188"/>
    </source>
</evidence>
<dbReference type="Gene3D" id="3.90.25.10">
    <property type="entry name" value="UDP-galactose 4-epimerase, domain 1"/>
    <property type="match status" value="1"/>
</dbReference>
<feature type="compositionally biased region" description="Low complexity" evidence="3">
    <location>
        <begin position="338"/>
        <end position="347"/>
    </location>
</feature>
<sequence>MSSTIVVTGGAGFIGSHTAQVLLGRGESVAVIDEVNDYYDVRVKRENIAELVKLGARFYEGDLCDRAFVEGVWEAENNPQRVVHMAARAGVRPSIEDPVVYVKSNVEATTVLLDIAKEKGSQSFVFASSSSVYGGSKKTVFGEHDVVDFPVSPYAATKKACELVAHTYHHLYGMNIAALRFFTVFGPRGRPDMAPLKFVDKISRGVPIQQYGDGSSSRDYTYIDDIVDGVLRSLDRPMGFQVYNLGNGKPTRLKDFIKLVEKEVGKPAIIELLPDQPGDVPRTCADISKAQALLDYNPKTPFADGIKKLVAWYNEHHHNKAAAAADDDDDDDDDDVSDATLSDDAKP</sequence>
<dbReference type="SUPFAM" id="SSF51735">
    <property type="entry name" value="NAD(P)-binding Rossmann-fold domains"/>
    <property type="match status" value="1"/>
</dbReference>
<dbReference type="EMBL" id="JAQMWT010000578">
    <property type="protein sequence ID" value="KAJ8599222.1"/>
    <property type="molecule type" value="Genomic_DNA"/>
</dbReference>